<dbReference type="AlphaFoldDB" id="D9QNP3"/>
<keyword evidence="1" id="KW-1133">Transmembrane helix</keyword>
<keyword evidence="1" id="KW-0472">Membrane</keyword>
<feature type="transmembrane region" description="Helical" evidence="1">
    <location>
        <begin position="65"/>
        <end position="83"/>
    </location>
</feature>
<proteinExistence type="predicted"/>
<dbReference type="InParanoid" id="D9QNP3"/>
<protein>
    <submittedName>
        <fullName evidence="3">Aa3 type cytochrome c oxidase subunit IV</fullName>
    </submittedName>
</protein>
<name>D9QNP3_BRESC</name>
<evidence type="ECO:0000256" key="1">
    <source>
        <dbReference type="SAM" id="Phobius"/>
    </source>
</evidence>
<feature type="domain" description="Cytochrome c oxidase subunit IV bacterial aa3 type" evidence="2">
    <location>
        <begin position="21"/>
        <end position="59"/>
    </location>
</feature>
<dbReference type="KEGG" id="bsb:Bresu_2972"/>
<dbReference type="InterPro" id="IPR036596">
    <property type="entry name" value="Cyt-C_aa3_sf"/>
</dbReference>
<evidence type="ECO:0000259" key="2">
    <source>
        <dbReference type="Pfam" id="PF07835"/>
    </source>
</evidence>
<dbReference type="RefSeq" id="WP_013270379.1">
    <property type="nucleotide sequence ID" value="NC_014375.1"/>
</dbReference>
<dbReference type="EMBL" id="CP002102">
    <property type="protein sequence ID" value="ADL02278.1"/>
    <property type="molecule type" value="Genomic_DNA"/>
</dbReference>
<dbReference type="InterPro" id="IPR012422">
    <property type="entry name" value="Cyt_c_oxidase_su4_bac-aa3"/>
</dbReference>
<feature type="transmembrane region" description="Helical" evidence="1">
    <location>
        <begin position="40"/>
        <end position="59"/>
    </location>
</feature>
<dbReference type="OrthoDB" id="7190773at2"/>
<dbReference type="BioCyc" id="BSUB633149:G1GM8-2991-MONOMER"/>
<reference evidence="4" key="1">
    <citation type="journal article" date="2011" name="J. Bacteriol.">
        <title>Genome sequences of eight morphologically diverse alphaproteobacteria.</title>
        <authorList>
            <consortium name="US DOE Joint Genome Institute"/>
            <person name="Brown P.J."/>
            <person name="Kysela D.T."/>
            <person name="Buechlein A."/>
            <person name="Hemmerich C."/>
            <person name="Brun Y.V."/>
        </authorList>
    </citation>
    <scope>NUCLEOTIDE SEQUENCE [LARGE SCALE GENOMIC DNA]</scope>
    <source>
        <strain evidence="4">ATCC 15264 / DSM 4735 / LMG 14903 / NBRC 16000 / CB 81</strain>
    </source>
</reference>
<dbReference type="HOGENOM" id="CLU_174805_0_1_5"/>
<keyword evidence="1" id="KW-0812">Transmembrane</keyword>
<sequence length="91" mass="9700">MADHQHDTLHDAADHDAEAYVHGTMTIEEQSATWALFQDLAKWGSLIIACALLFLTLAFQPGGSMISGLIAAVVVGVAGYFFLKGGKKTAH</sequence>
<accession>D9QNP3</accession>
<dbReference type="Proteomes" id="UP000002696">
    <property type="component" value="Chromosome"/>
</dbReference>
<organism evidence="3 4">
    <name type="scientific">Brevundimonas subvibrioides (strain ATCC 15264 / DSM 4735 / LMG 14903 / NBRC 16000 / CB 81)</name>
    <name type="common">Caulobacter subvibrioides</name>
    <dbReference type="NCBI Taxonomy" id="633149"/>
    <lineage>
        <taxon>Bacteria</taxon>
        <taxon>Pseudomonadati</taxon>
        <taxon>Pseudomonadota</taxon>
        <taxon>Alphaproteobacteria</taxon>
        <taxon>Caulobacterales</taxon>
        <taxon>Caulobacteraceae</taxon>
        <taxon>Brevundimonas</taxon>
    </lineage>
</organism>
<dbReference type="SUPFAM" id="SSF81469">
    <property type="entry name" value="Bacterial aa3 type cytochrome c oxidase subunit IV"/>
    <property type="match status" value="1"/>
</dbReference>
<dbReference type="Pfam" id="PF07835">
    <property type="entry name" value="COX4_pro_2"/>
    <property type="match status" value="1"/>
</dbReference>
<dbReference type="STRING" id="633149.Bresu_2972"/>
<evidence type="ECO:0000313" key="4">
    <source>
        <dbReference type="Proteomes" id="UP000002696"/>
    </source>
</evidence>
<keyword evidence="4" id="KW-1185">Reference proteome</keyword>
<dbReference type="Gene3D" id="1.20.5.160">
    <property type="entry name" value="Bacterial aa3 type cytochrome c oxidase subunit IV"/>
    <property type="match status" value="1"/>
</dbReference>
<evidence type="ECO:0000313" key="3">
    <source>
        <dbReference type="EMBL" id="ADL02278.1"/>
    </source>
</evidence>
<gene>
    <name evidence="3" type="ordered locus">Bresu_2972</name>
</gene>